<keyword evidence="2" id="KW-0732">Signal</keyword>
<protein>
    <submittedName>
        <fullName evidence="4">Endo-1,4-beta-xylanase B</fullName>
    </submittedName>
</protein>
<name>A0A2T2P047_CORCC</name>
<evidence type="ECO:0000259" key="3">
    <source>
        <dbReference type="Pfam" id="PF00326"/>
    </source>
</evidence>
<dbReference type="PANTHER" id="PTHR48081">
    <property type="entry name" value="AB HYDROLASE SUPERFAMILY PROTEIN C4A8.06C"/>
    <property type="match status" value="1"/>
</dbReference>
<organism evidence="4 5">
    <name type="scientific">Corynespora cassiicola Philippines</name>
    <dbReference type="NCBI Taxonomy" id="1448308"/>
    <lineage>
        <taxon>Eukaryota</taxon>
        <taxon>Fungi</taxon>
        <taxon>Dikarya</taxon>
        <taxon>Ascomycota</taxon>
        <taxon>Pezizomycotina</taxon>
        <taxon>Dothideomycetes</taxon>
        <taxon>Pleosporomycetidae</taxon>
        <taxon>Pleosporales</taxon>
        <taxon>Corynesporascaceae</taxon>
        <taxon>Corynespora</taxon>
    </lineage>
</organism>
<evidence type="ECO:0000313" key="5">
    <source>
        <dbReference type="Proteomes" id="UP000240883"/>
    </source>
</evidence>
<dbReference type="EMBL" id="KZ678131">
    <property type="protein sequence ID" value="PSN71051.1"/>
    <property type="molecule type" value="Genomic_DNA"/>
</dbReference>
<dbReference type="InterPro" id="IPR050300">
    <property type="entry name" value="GDXG_lipolytic_enzyme"/>
</dbReference>
<feature type="domain" description="Peptidase S9 prolyl oligopeptidase catalytic" evidence="3">
    <location>
        <begin position="123"/>
        <end position="270"/>
    </location>
</feature>
<sequence>MQLSVTYAVKMKSFVPALLAFVQLVTSNPLMGAERSLYASHAKRELNNTDLTYFPSSNPNGNGVLVTPGGGYAGIAFDLEGIQPASWLNERGYDAWVLDYVTISNMSGPIYPVPQNQALEAVKQIRALNKVSKLGIWGFSAGGHLSAVTVTNSEADLDFAILSYPVITMDPTYTHAGSRTNLIGNNPSPELQYNMSAENRVTNSTPPVFLFHTANDPAVPVQNTLLFANAMASHGRPFQTLILPDGRHGLGLALSDPVRSWTTELDRWLKYSI</sequence>
<dbReference type="Pfam" id="PF00326">
    <property type="entry name" value="Peptidase_S9"/>
    <property type="match status" value="1"/>
</dbReference>
<evidence type="ECO:0000313" key="4">
    <source>
        <dbReference type="EMBL" id="PSN71051.1"/>
    </source>
</evidence>
<dbReference type="STRING" id="1448308.A0A2T2P047"/>
<dbReference type="PANTHER" id="PTHR48081:SF6">
    <property type="entry name" value="PEPTIDASE S9 PROLYL OLIGOPEPTIDASE CATALYTIC DOMAIN-CONTAINING PROTEIN"/>
    <property type="match status" value="1"/>
</dbReference>
<dbReference type="OrthoDB" id="6499973at2759"/>
<dbReference type="GO" id="GO:0045493">
    <property type="term" value="P:xylan catabolic process"/>
    <property type="evidence" value="ECO:0007669"/>
    <property type="project" value="UniProtKB-KW"/>
</dbReference>
<dbReference type="GO" id="GO:0006508">
    <property type="term" value="P:proteolysis"/>
    <property type="evidence" value="ECO:0007669"/>
    <property type="project" value="InterPro"/>
</dbReference>
<dbReference type="SUPFAM" id="SSF53474">
    <property type="entry name" value="alpha/beta-Hydrolases"/>
    <property type="match status" value="1"/>
</dbReference>
<dbReference type="GO" id="GO:0016798">
    <property type="term" value="F:hydrolase activity, acting on glycosyl bonds"/>
    <property type="evidence" value="ECO:0007669"/>
    <property type="project" value="UniProtKB-KW"/>
</dbReference>
<feature type="signal peptide" evidence="2">
    <location>
        <begin position="1"/>
        <end position="27"/>
    </location>
</feature>
<keyword evidence="1 4" id="KW-0378">Hydrolase</keyword>
<reference evidence="4 5" key="1">
    <citation type="journal article" date="2018" name="Front. Microbiol.">
        <title>Genome-Wide Analysis of Corynespora cassiicola Leaf Fall Disease Putative Effectors.</title>
        <authorList>
            <person name="Lopez D."/>
            <person name="Ribeiro S."/>
            <person name="Label P."/>
            <person name="Fumanal B."/>
            <person name="Venisse J.S."/>
            <person name="Kohler A."/>
            <person name="de Oliveira R.R."/>
            <person name="Labutti K."/>
            <person name="Lipzen A."/>
            <person name="Lail K."/>
            <person name="Bauer D."/>
            <person name="Ohm R.A."/>
            <person name="Barry K.W."/>
            <person name="Spatafora J."/>
            <person name="Grigoriev I.V."/>
            <person name="Martin F.M."/>
            <person name="Pujade-Renaud V."/>
        </authorList>
    </citation>
    <scope>NUCLEOTIDE SEQUENCE [LARGE SCALE GENOMIC DNA]</scope>
    <source>
        <strain evidence="4 5">Philippines</strain>
    </source>
</reference>
<accession>A0A2T2P047</accession>
<dbReference type="InterPro" id="IPR001375">
    <property type="entry name" value="Peptidase_S9_cat"/>
</dbReference>
<keyword evidence="4" id="KW-0858">Xylan degradation</keyword>
<dbReference type="AlphaFoldDB" id="A0A2T2P047"/>
<dbReference type="Gene3D" id="3.40.50.1820">
    <property type="entry name" value="alpha/beta hydrolase"/>
    <property type="match status" value="1"/>
</dbReference>
<proteinExistence type="predicted"/>
<dbReference type="GO" id="GO:0008236">
    <property type="term" value="F:serine-type peptidase activity"/>
    <property type="evidence" value="ECO:0007669"/>
    <property type="project" value="InterPro"/>
</dbReference>
<keyword evidence="4" id="KW-0326">Glycosidase</keyword>
<keyword evidence="5" id="KW-1185">Reference proteome</keyword>
<dbReference type="Proteomes" id="UP000240883">
    <property type="component" value="Unassembled WGS sequence"/>
</dbReference>
<gene>
    <name evidence="4" type="ORF">BS50DRAFT_598131</name>
</gene>
<feature type="chain" id="PRO_5015573888" evidence="2">
    <location>
        <begin position="28"/>
        <end position="273"/>
    </location>
</feature>
<dbReference type="InterPro" id="IPR029058">
    <property type="entry name" value="AB_hydrolase_fold"/>
</dbReference>
<evidence type="ECO:0000256" key="1">
    <source>
        <dbReference type="ARBA" id="ARBA00022801"/>
    </source>
</evidence>
<evidence type="ECO:0000256" key="2">
    <source>
        <dbReference type="SAM" id="SignalP"/>
    </source>
</evidence>
<keyword evidence="4" id="KW-0119">Carbohydrate metabolism</keyword>
<keyword evidence="4" id="KW-0624">Polysaccharide degradation</keyword>